<dbReference type="EnsemblProtists" id="PYU1_T007398">
    <property type="protein sequence ID" value="PYU1_T007398"/>
    <property type="gene ID" value="PYU1_G007382"/>
</dbReference>
<keyword evidence="2" id="KW-1185">Reference proteome</keyword>
<dbReference type="Proteomes" id="UP000019132">
    <property type="component" value="Unassembled WGS sequence"/>
</dbReference>
<dbReference type="AlphaFoldDB" id="K3WR04"/>
<dbReference type="HOGENOM" id="CLU_958458_0_0_1"/>
<evidence type="ECO:0000313" key="2">
    <source>
        <dbReference type="Proteomes" id="UP000019132"/>
    </source>
</evidence>
<organism evidence="1 2">
    <name type="scientific">Globisporangium ultimum (strain ATCC 200006 / CBS 805.95 / DAOM BR144)</name>
    <name type="common">Pythium ultimum</name>
    <dbReference type="NCBI Taxonomy" id="431595"/>
    <lineage>
        <taxon>Eukaryota</taxon>
        <taxon>Sar</taxon>
        <taxon>Stramenopiles</taxon>
        <taxon>Oomycota</taxon>
        <taxon>Peronosporomycetes</taxon>
        <taxon>Pythiales</taxon>
        <taxon>Pythiaceae</taxon>
        <taxon>Globisporangium</taxon>
    </lineage>
</organism>
<dbReference type="VEuPathDB" id="FungiDB:PYU1_G007382"/>
<reference evidence="1" key="3">
    <citation type="submission" date="2015-02" db="UniProtKB">
        <authorList>
            <consortium name="EnsemblProtists"/>
        </authorList>
    </citation>
    <scope>IDENTIFICATION</scope>
    <source>
        <strain evidence="1">DAOM BR144</strain>
    </source>
</reference>
<dbReference type="EMBL" id="GL376629">
    <property type="status" value="NOT_ANNOTATED_CDS"/>
    <property type="molecule type" value="Genomic_DNA"/>
</dbReference>
<dbReference type="eggNOG" id="ENOG502SPWD">
    <property type="taxonomic scope" value="Eukaryota"/>
</dbReference>
<evidence type="ECO:0000313" key="1">
    <source>
        <dbReference type="EnsemblProtists" id="PYU1_T007398"/>
    </source>
</evidence>
<name>K3WR04_GLOUD</name>
<proteinExistence type="predicted"/>
<reference evidence="2" key="1">
    <citation type="journal article" date="2010" name="Genome Biol.">
        <title>Genome sequence of the necrotrophic plant pathogen Pythium ultimum reveals original pathogenicity mechanisms and effector repertoire.</title>
        <authorList>
            <person name="Levesque C.A."/>
            <person name="Brouwer H."/>
            <person name="Cano L."/>
            <person name="Hamilton J.P."/>
            <person name="Holt C."/>
            <person name="Huitema E."/>
            <person name="Raffaele S."/>
            <person name="Robideau G.P."/>
            <person name="Thines M."/>
            <person name="Win J."/>
            <person name="Zerillo M.M."/>
            <person name="Beakes G.W."/>
            <person name="Boore J.L."/>
            <person name="Busam D."/>
            <person name="Dumas B."/>
            <person name="Ferriera S."/>
            <person name="Fuerstenberg S.I."/>
            <person name="Gachon C.M."/>
            <person name="Gaulin E."/>
            <person name="Govers F."/>
            <person name="Grenville-Briggs L."/>
            <person name="Horner N."/>
            <person name="Hostetler J."/>
            <person name="Jiang R.H."/>
            <person name="Johnson J."/>
            <person name="Krajaejun T."/>
            <person name="Lin H."/>
            <person name="Meijer H.J."/>
            <person name="Moore B."/>
            <person name="Morris P."/>
            <person name="Phuntmart V."/>
            <person name="Puiu D."/>
            <person name="Shetty J."/>
            <person name="Stajich J.E."/>
            <person name="Tripathy S."/>
            <person name="Wawra S."/>
            <person name="van West P."/>
            <person name="Whitty B.R."/>
            <person name="Coutinho P.M."/>
            <person name="Henrissat B."/>
            <person name="Martin F."/>
            <person name="Thomas P.D."/>
            <person name="Tyler B.M."/>
            <person name="De Vries R.P."/>
            <person name="Kamoun S."/>
            <person name="Yandell M."/>
            <person name="Tisserat N."/>
            <person name="Buell C.R."/>
        </authorList>
    </citation>
    <scope>NUCLEOTIDE SEQUENCE</scope>
    <source>
        <strain evidence="2">DAOM:BR144</strain>
    </source>
</reference>
<accession>K3WR04</accession>
<protein>
    <submittedName>
        <fullName evidence="1">Uncharacterized protein</fullName>
    </submittedName>
</protein>
<dbReference type="InParanoid" id="K3WR04"/>
<reference evidence="2" key="2">
    <citation type="submission" date="2010-04" db="EMBL/GenBank/DDBJ databases">
        <authorList>
            <person name="Buell R."/>
            <person name="Hamilton J."/>
            <person name="Hostetler J."/>
        </authorList>
    </citation>
    <scope>NUCLEOTIDE SEQUENCE [LARGE SCALE GENOMIC DNA]</scope>
    <source>
        <strain evidence="2">DAOM:BR144</strain>
    </source>
</reference>
<sequence>MFPAEEEALTAWIMGVLTLDAPPAFLACTHTFIQRVTYVKIFEDYLEGTVVAVVPPNLLMQEHVAEKTILMQLLASEPVGSKGYTAICEWIRSVKRLFYNAETRRLTFTVKDQSVATKWHRQEIKLRNEKLLLFSTAKLEEEDNRSDINNVTPNHATVLQYQVRVVAPGLGIDIIEQLIALSTECEVISIAREPRAKEETYDSNFWVVVFNSEECPPQIKDVTHISAKGLSIFIHHHQRYSRIPCFQCYDPTHSKSKCTRTVNDRQTQCHRDFESEIKQAKKLSTLEFEHM</sequence>